<reference evidence="3 4" key="1">
    <citation type="submission" date="2021-01" db="EMBL/GenBank/DDBJ databases">
        <title>Biogeographic distribution of Paracoccus.</title>
        <authorList>
            <person name="Hollensteiner J."/>
            <person name="Leineberger J."/>
            <person name="Brinkhoff T."/>
            <person name="Daniel R."/>
        </authorList>
    </citation>
    <scope>NUCLEOTIDE SEQUENCE [LARGE SCALE GENOMIC DNA]</scope>
    <source>
        <strain evidence="3 4">DSM 18447</strain>
    </source>
</reference>
<evidence type="ECO:0000313" key="4">
    <source>
        <dbReference type="Proteomes" id="UP001215549"/>
    </source>
</evidence>
<keyword evidence="3" id="KW-0969">Cilium</keyword>
<feature type="region of interest" description="Disordered" evidence="1">
    <location>
        <begin position="381"/>
        <end position="403"/>
    </location>
</feature>
<protein>
    <submittedName>
        <fullName evidence="3">FliM/FliN family flagellar motor switch protein</fullName>
    </submittedName>
</protein>
<keyword evidence="3" id="KW-0282">Flagellum</keyword>
<accession>A0ABY7S5U7</accession>
<evidence type="ECO:0000256" key="1">
    <source>
        <dbReference type="SAM" id="MobiDB-lite"/>
    </source>
</evidence>
<keyword evidence="3" id="KW-0966">Cell projection</keyword>
<gene>
    <name evidence="3" type="ORF">JHX88_14280</name>
</gene>
<organism evidence="3 4">
    <name type="scientific">Paracoccus saliphilus</name>
    <dbReference type="NCBI Taxonomy" id="405559"/>
    <lineage>
        <taxon>Bacteria</taxon>
        <taxon>Pseudomonadati</taxon>
        <taxon>Pseudomonadota</taxon>
        <taxon>Alphaproteobacteria</taxon>
        <taxon>Rhodobacterales</taxon>
        <taxon>Paracoccaceae</taxon>
        <taxon>Paracoccus</taxon>
    </lineage>
</organism>
<dbReference type="EMBL" id="CP067140">
    <property type="protein sequence ID" value="WCR02066.1"/>
    <property type="molecule type" value="Genomic_DNA"/>
</dbReference>
<dbReference type="RefSeq" id="WP_084203337.1">
    <property type="nucleotide sequence ID" value="NZ_CP067140.1"/>
</dbReference>
<name>A0ABY7S5U7_9RHOB</name>
<dbReference type="Proteomes" id="UP001215549">
    <property type="component" value="Chromosome"/>
</dbReference>
<sequence length="403" mass="42527">MAKKGQGGVMDGQEGETGQGVLQRLLRARNRSKTELGRAPLLPVLPRSTPAQAAGTAIGRIAETLYQLPLKTDSVALDGASLAELPELLPEGALLIVLQGAGEEMGVMALCRDTVMALIEIQTLSRVTARPVPPRKLTRADALMCAEFANALIAELGRELAPLDGFNGIGDFRYATHLEEPRPLALILEDRPFRSLSFRFELGDEPARKASIFLALPNLSASDGKLCPPKMADLPVPVAQDMMPMEMVSVASGEAGSKTLAMAMQEVPVDVVGVLCRRRITLRELRALKQGQVLSLPRVSLSDATLELAGGQVLARGKLGEAEGCHALRLHDPDVPVAGDTGNLQQMPMTGVHEDGMPLADLIDAALPVDLTAPDEFLQGGGEAVPEADPGADNVQTVTSGAA</sequence>
<dbReference type="SUPFAM" id="SSF101801">
    <property type="entry name" value="Surface presentation of antigens (SPOA)"/>
    <property type="match status" value="1"/>
</dbReference>
<dbReference type="InterPro" id="IPR001543">
    <property type="entry name" value="FliN-like_C"/>
</dbReference>
<keyword evidence="4" id="KW-1185">Reference proteome</keyword>
<dbReference type="InterPro" id="IPR036429">
    <property type="entry name" value="SpoA-like_sf"/>
</dbReference>
<feature type="domain" description="Flagellar motor switch protein FliN-like C-terminal" evidence="2">
    <location>
        <begin position="264"/>
        <end position="332"/>
    </location>
</feature>
<dbReference type="Pfam" id="PF01052">
    <property type="entry name" value="FliMN_C"/>
    <property type="match status" value="1"/>
</dbReference>
<evidence type="ECO:0000259" key="2">
    <source>
        <dbReference type="Pfam" id="PF01052"/>
    </source>
</evidence>
<feature type="compositionally biased region" description="Polar residues" evidence="1">
    <location>
        <begin position="394"/>
        <end position="403"/>
    </location>
</feature>
<proteinExistence type="predicted"/>
<dbReference type="Gene3D" id="2.30.330.10">
    <property type="entry name" value="SpoA-like"/>
    <property type="match status" value="1"/>
</dbReference>
<evidence type="ECO:0000313" key="3">
    <source>
        <dbReference type="EMBL" id="WCR02066.1"/>
    </source>
</evidence>